<reference evidence="5" key="1">
    <citation type="submission" date="2025-08" db="UniProtKB">
        <authorList>
            <consortium name="RefSeq"/>
        </authorList>
    </citation>
    <scope>IDENTIFICATION</scope>
    <source>
        <tissue evidence="5">Young leaves</tissue>
    </source>
</reference>
<dbReference type="InterPro" id="IPR045285">
    <property type="entry name" value="At5g19230-like"/>
</dbReference>
<proteinExistence type="predicted"/>
<evidence type="ECO:0000259" key="3">
    <source>
        <dbReference type="Pfam" id="PF25884"/>
    </source>
</evidence>
<dbReference type="Pfam" id="PF25884">
    <property type="entry name" value="At5g19230"/>
    <property type="match status" value="1"/>
</dbReference>
<keyword evidence="4" id="KW-1185">Reference proteome</keyword>
<dbReference type="PANTHER" id="PTHR33976">
    <property type="entry name" value="OS07G0645000 PROTEIN"/>
    <property type="match status" value="1"/>
</dbReference>
<dbReference type="GeneID" id="111493609"/>
<name>A0A6J1KEG4_CUCMA</name>
<dbReference type="AlphaFoldDB" id="A0A6J1KEG4"/>
<feature type="chain" id="PRO_5026710568" evidence="2">
    <location>
        <begin position="27"/>
        <end position="197"/>
    </location>
</feature>
<dbReference type="Proteomes" id="UP000504608">
    <property type="component" value="Unplaced"/>
</dbReference>
<feature type="domain" description="Uncharacterized GPI-anchored protein At5g19230-like" evidence="3">
    <location>
        <begin position="30"/>
        <end position="157"/>
    </location>
</feature>
<keyword evidence="2" id="KW-0732">Signal</keyword>
<feature type="signal peptide" evidence="2">
    <location>
        <begin position="1"/>
        <end position="26"/>
    </location>
</feature>
<sequence>MSSLSSFSIFGVFAIAFLFFSSPVLSKDEEDNLLQGLNSYRQAQNLPPLAKNAKADCIADEIADDNKDQPCAVTTAKSNVVPSRPSQITKFMDYAEKCKVDINTTTDAIVMPVCVPKLVQTLLLANYTHSQYAKYLNDSRFVGAGVGSEDDWMVVVLTTGASGGSFEGSGTGSLVASVWGCVALALLGLMIGDFERL</sequence>
<dbReference type="PANTHER" id="PTHR33976:SF11">
    <property type="entry name" value="GPI-ANCHORED PROTEIN"/>
    <property type="match status" value="1"/>
</dbReference>
<evidence type="ECO:0000313" key="5">
    <source>
        <dbReference type="RefSeq" id="XP_022999135.1"/>
    </source>
</evidence>
<protein>
    <submittedName>
        <fullName evidence="5">Uncharacterized GPI-anchored protein At3g06035-like</fullName>
    </submittedName>
</protein>
<evidence type="ECO:0000256" key="1">
    <source>
        <dbReference type="SAM" id="Phobius"/>
    </source>
</evidence>
<evidence type="ECO:0000256" key="2">
    <source>
        <dbReference type="SAM" id="SignalP"/>
    </source>
</evidence>
<accession>A0A6J1KEG4</accession>
<dbReference type="KEGG" id="cmax:111493609"/>
<dbReference type="InterPro" id="IPR059083">
    <property type="entry name" value="At5g19230_dom"/>
</dbReference>
<keyword evidence="1" id="KW-0472">Membrane</keyword>
<feature type="transmembrane region" description="Helical" evidence="1">
    <location>
        <begin position="174"/>
        <end position="192"/>
    </location>
</feature>
<dbReference type="OrthoDB" id="753138at2759"/>
<keyword evidence="1" id="KW-0812">Transmembrane</keyword>
<dbReference type="RefSeq" id="XP_022999135.1">
    <property type="nucleotide sequence ID" value="XM_023143367.1"/>
</dbReference>
<evidence type="ECO:0000313" key="4">
    <source>
        <dbReference type="Proteomes" id="UP000504608"/>
    </source>
</evidence>
<organism evidence="4 5">
    <name type="scientific">Cucurbita maxima</name>
    <name type="common">Pumpkin</name>
    <name type="synonym">Winter squash</name>
    <dbReference type="NCBI Taxonomy" id="3661"/>
    <lineage>
        <taxon>Eukaryota</taxon>
        <taxon>Viridiplantae</taxon>
        <taxon>Streptophyta</taxon>
        <taxon>Embryophyta</taxon>
        <taxon>Tracheophyta</taxon>
        <taxon>Spermatophyta</taxon>
        <taxon>Magnoliopsida</taxon>
        <taxon>eudicotyledons</taxon>
        <taxon>Gunneridae</taxon>
        <taxon>Pentapetalae</taxon>
        <taxon>rosids</taxon>
        <taxon>fabids</taxon>
        <taxon>Cucurbitales</taxon>
        <taxon>Cucurbitaceae</taxon>
        <taxon>Cucurbiteae</taxon>
        <taxon>Cucurbita</taxon>
    </lineage>
</organism>
<gene>
    <name evidence="5" type="primary">LOC111493609</name>
</gene>
<keyword evidence="1" id="KW-1133">Transmembrane helix</keyword>